<sequence length="169" mass="17948">MTYECRYKSPPEPEPGPGLRVRVHRTGSDLVVELTGELRSSTAEILRASLTGALRAVPGPRVVLDLSGARLADRFGLGILVALRNAADRAGGRMILVRPPAEVLALLAETGLDRHLHACHSLELAGTRMPGGIRTAQLLPVRGPDPQTLSAHLSHEPTGRQPAPEGTEA</sequence>
<evidence type="ECO:0000313" key="3">
    <source>
        <dbReference type="EMBL" id="SEG69550.1"/>
    </source>
</evidence>
<dbReference type="InterPro" id="IPR036513">
    <property type="entry name" value="STAS_dom_sf"/>
</dbReference>
<dbReference type="EMBL" id="FNVO01000009">
    <property type="protein sequence ID" value="SEG69550.1"/>
    <property type="molecule type" value="Genomic_DNA"/>
</dbReference>
<dbReference type="OrthoDB" id="3483052at2"/>
<evidence type="ECO:0000256" key="1">
    <source>
        <dbReference type="SAM" id="MobiDB-lite"/>
    </source>
</evidence>
<feature type="domain" description="STAS" evidence="2">
    <location>
        <begin position="19"/>
        <end position="112"/>
    </location>
</feature>
<dbReference type="PANTHER" id="PTHR33495:SF2">
    <property type="entry name" value="ANTI-SIGMA FACTOR ANTAGONIST TM_1081-RELATED"/>
    <property type="match status" value="1"/>
</dbReference>
<evidence type="ECO:0000259" key="2">
    <source>
        <dbReference type="PROSITE" id="PS50801"/>
    </source>
</evidence>
<dbReference type="Pfam" id="PF01740">
    <property type="entry name" value="STAS"/>
    <property type="match status" value="1"/>
</dbReference>
<dbReference type="Proteomes" id="UP000236723">
    <property type="component" value="Unassembled WGS sequence"/>
</dbReference>
<accession>A0A1H6C998</accession>
<dbReference type="GO" id="GO:0043856">
    <property type="term" value="F:anti-sigma factor antagonist activity"/>
    <property type="evidence" value="ECO:0007669"/>
    <property type="project" value="TreeGrafter"/>
</dbReference>
<proteinExistence type="predicted"/>
<reference evidence="4" key="1">
    <citation type="submission" date="2016-10" db="EMBL/GenBank/DDBJ databases">
        <authorList>
            <person name="Varghese N."/>
            <person name="Submissions S."/>
        </authorList>
    </citation>
    <scope>NUCLEOTIDE SEQUENCE [LARGE SCALE GENOMIC DNA]</scope>
    <source>
        <strain evidence="4">DSM 43163</strain>
    </source>
</reference>
<name>A0A1H6C998_9ACTN</name>
<feature type="region of interest" description="Disordered" evidence="1">
    <location>
        <begin position="144"/>
        <end position="169"/>
    </location>
</feature>
<protein>
    <submittedName>
        <fullName evidence="3">Anti-anti-sigma factor</fullName>
    </submittedName>
</protein>
<dbReference type="PROSITE" id="PS50801">
    <property type="entry name" value="STAS"/>
    <property type="match status" value="1"/>
</dbReference>
<dbReference type="InterPro" id="IPR002645">
    <property type="entry name" value="STAS_dom"/>
</dbReference>
<dbReference type="RefSeq" id="WP_160147047.1">
    <property type="nucleotide sequence ID" value="NZ_FNVO01000009.1"/>
</dbReference>
<dbReference type="Gene3D" id="3.30.750.24">
    <property type="entry name" value="STAS domain"/>
    <property type="match status" value="1"/>
</dbReference>
<dbReference type="SUPFAM" id="SSF52091">
    <property type="entry name" value="SpoIIaa-like"/>
    <property type="match status" value="1"/>
</dbReference>
<organism evidence="3 4">
    <name type="scientific">Thermomonospora echinospora</name>
    <dbReference type="NCBI Taxonomy" id="1992"/>
    <lineage>
        <taxon>Bacteria</taxon>
        <taxon>Bacillati</taxon>
        <taxon>Actinomycetota</taxon>
        <taxon>Actinomycetes</taxon>
        <taxon>Streptosporangiales</taxon>
        <taxon>Thermomonosporaceae</taxon>
        <taxon>Thermomonospora</taxon>
    </lineage>
</organism>
<dbReference type="CDD" id="cd07043">
    <property type="entry name" value="STAS_anti-anti-sigma_factors"/>
    <property type="match status" value="1"/>
</dbReference>
<dbReference type="AlphaFoldDB" id="A0A1H6C998"/>
<evidence type="ECO:0000313" key="4">
    <source>
        <dbReference type="Proteomes" id="UP000236723"/>
    </source>
</evidence>
<gene>
    <name evidence="3" type="ORF">SAMN04489712_10995</name>
</gene>
<dbReference type="PANTHER" id="PTHR33495">
    <property type="entry name" value="ANTI-SIGMA FACTOR ANTAGONIST TM_1081-RELATED-RELATED"/>
    <property type="match status" value="1"/>
</dbReference>
<keyword evidence="4" id="KW-1185">Reference proteome</keyword>